<dbReference type="InterPro" id="IPR054156">
    <property type="entry name" value="YxaF_TetR_C"/>
</dbReference>
<accession>A0ABU4JQ45</accession>
<dbReference type="InterPro" id="IPR009057">
    <property type="entry name" value="Homeodomain-like_sf"/>
</dbReference>
<evidence type="ECO:0000256" key="3">
    <source>
        <dbReference type="ARBA" id="ARBA00023163"/>
    </source>
</evidence>
<keyword evidence="2 4" id="KW-0238">DNA-binding</keyword>
<name>A0ABU4JQ45_9CLOT</name>
<evidence type="ECO:0000256" key="4">
    <source>
        <dbReference type="PROSITE-ProRule" id="PRU00335"/>
    </source>
</evidence>
<proteinExistence type="predicted"/>
<dbReference type="Gene3D" id="1.10.357.10">
    <property type="entry name" value="Tetracycline Repressor, domain 2"/>
    <property type="match status" value="1"/>
</dbReference>
<evidence type="ECO:0000259" key="5">
    <source>
        <dbReference type="PROSITE" id="PS50977"/>
    </source>
</evidence>
<sequence length="198" mass="21737">MSSKVNTREKLIETASKLFETKGYYATGLNEILIESGTPKGSLYYHFPKGKEQLALEAINSAGEKIKSKLESILNSNINPVDAIISSIEHIATLIDNDQKIKDMSISLIALETYLTSEALRKACEEIFTSLGSIYAKKLINSGINENDAYKLGDVIAAMIEGGMTYSLIKKSGKPLRLIAEQTPKLLNITSMETKQSN</sequence>
<evidence type="ECO:0000256" key="2">
    <source>
        <dbReference type="ARBA" id="ARBA00023125"/>
    </source>
</evidence>
<dbReference type="PROSITE" id="PS50977">
    <property type="entry name" value="HTH_TETR_2"/>
    <property type="match status" value="1"/>
</dbReference>
<dbReference type="PANTHER" id="PTHR47506">
    <property type="entry name" value="TRANSCRIPTIONAL REGULATORY PROTEIN"/>
    <property type="match status" value="1"/>
</dbReference>
<dbReference type="InterPro" id="IPR036271">
    <property type="entry name" value="Tet_transcr_reg_TetR-rel_C_sf"/>
</dbReference>
<feature type="DNA-binding region" description="H-T-H motif" evidence="4">
    <location>
        <begin position="28"/>
        <end position="47"/>
    </location>
</feature>
<dbReference type="SUPFAM" id="SSF46689">
    <property type="entry name" value="Homeodomain-like"/>
    <property type="match status" value="1"/>
</dbReference>
<dbReference type="PRINTS" id="PR00455">
    <property type="entry name" value="HTHTETR"/>
</dbReference>
<dbReference type="SUPFAM" id="SSF48498">
    <property type="entry name" value="Tetracyclin repressor-like, C-terminal domain"/>
    <property type="match status" value="1"/>
</dbReference>
<evidence type="ECO:0000256" key="1">
    <source>
        <dbReference type="ARBA" id="ARBA00023015"/>
    </source>
</evidence>
<evidence type="ECO:0000313" key="7">
    <source>
        <dbReference type="Proteomes" id="UP001281656"/>
    </source>
</evidence>
<feature type="domain" description="HTH tetR-type" evidence="5">
    <location>
        <begin position="5"/>
        <end position="65"/>
    </location>
</feature>
<dbReference type="Pfam" id="PF21993">
    <property type="entry name" value="TetR_C_13_2"/>
    <property type="match status" value="1"/>
</dbReference>
<comment type="caution">
    <text evidence="6">The sequence shown here is derived from an EMBL/GenBank/DDBJ whole genome shotgun (WGS) entry which is preliminary data.</text>
</comment>
<dbReference type="Pfam" id="PF00440">
    <property type="entry name" value="TetR_N"/>
    <property type="match status" value="1"/>
</dbReference>
<evidence type="ECO:0000313" key="6">
    <source>
        <dbReference type="EMBL" id="MDW8800238.1"/>
    </source>
</evidence>
<dbReference type="EMBL" id="JARUJP010000003">
    <property type="protein sequence ID" value="MDW8800238.1"/>
    <property type="molecule type" value="Genomic_DNA"/>
</dbReference>
<keyword evidence="3" id="KW-0804">Transcription</keyword>
<protein>
    <submittedName>
        <fullName evidence="6">TetR/AcrR family transcriptional regulator</fullName>
    </submittedName>
</protein>
<dbReference type="InterPro" id="IPR001647">
    <property type="entry name" value="HTH_TetR"/>
</dbReference>
<keyword evidence="1" id="KW-0805">Transcription regulation</keyword>
<dbReference type="Proteomes" id="UP001281656">
    <property type="component" value="Unassembled WGS sequence"/>
</dbReference>
<gene>
    <name evidence="6" type="ORF">P8V03_03615</name>
</gene>
<dbReference type="PANTHER" id="PTHR47506:SF3">
    <property type="entry name" value="HTH-TYPE TRANSCRIPTIONAL REGULATOR LMRA"/>
    <property type="match status" value="1"/>
</dbReference>
<dbReference type="RefSeq" id="WP_318796795.1">
    <property type="nucleotide sequence ID" value="NZ_JARUJP010000003.1"/>
</dbReference>
<keyword evidence="7" id="KW-1185">Reference proteome</keyword>
<organism evidence="6 7">
    <name type="scientific">Clostridium tanneri</name>
    <dbReference type="NCBI Taxonomy" id="3037988"/>
    <lineage>
        <taxon>Bacteria</taxon>
        <taxon>Bacillati</taxon>
        <taxon>Bacillota</taxon>
        <taxon>Clostridia</taxon>
        <taxon>Eubacteriales</taxon>
        <taxon>Clostridiaceae</taxon>
        <taxon>Clostridium</taxon>
    </lineage>
</organism>
<reference evidence="6 7" key="1">
    <citation type="submission" date="2023-04" db="EMBL/GenBank/DDBJ databases">
        <title>Clostridium tannerae sp. nov., isolated from the fecal material of an alpaca.</title>
        <authorList>
            <person name="Miller S."/>
            <person name="Hendry M."/>
            <person name="King J."/>
            <person name="Sankaranarayanan K."/>
            <person name="Lawson P.A."/>
        </authorList>
    </citation>
    <scope>NUCLEOTIDE SEQUENCE [LARGE SCALE GENOMIC DNA]</scope>
    <source>
        <strain evidence="6 7">A1-XYC3</strain>
    </source>
</reference>